<dbReference type="PRINTS" id="PR00950">
    <property type="entry name" value="TYPE3IMSPROT"/>
</dbReference>
<feature type="compositionally biased region" description="Basic and acidic residues" evidence="1">
    <location>
        <begin position="1"/>
        <end position="22"/>
    </location>
</feature>
<keyword evidence="3" id="KW-0282">Flagellum</keyword>
<proteinExistence type="predicted"/>
<name>A0ABW1QYH6_9ACTN</name>
<dbReference type="SUPFAM" id="SSF160544">
    <property type="entry name" value="EscU C-terminal domain-like"/>
    <property type="match status" value="1"/>
</dbReference>
<dbReference type="PANTHER" id="PTHR30531:SF12">
    <property type="entry name" value="FLAGELLAR BIOSYNTHETIC PROTEIN FLHB"/>
    <property type="match status" value="1"/>
</dbReference>
<feature type="transmembrane region" description="Helical" evidence="2">
    <location>
        <begin position="143"/>
        <end position="165"/>
    </location>
</feature>
<feature type="transmembrane region" description="Helical" evidence="2">
    <location>
        <begin position="29"/>
        <end position="47"/>
    </location>
</feature>
<keyword evidence="2" id="KW-1133">Transmembrane helix</keyword>
<evidence type="ECO:0000256" key="2">
    <source>
        <dbReference type="SAM" id="Phobius"/>
    </source>
</evidence>
<comment type="caution">
    <text evidence="3">The sequence shown here is derived from an EMBL/GenBank/DDBJ whole genome shotgun (WGS) entry which is preliminary data.</text>
</comment>
<keyword evidence="3" id="KW-0969">Cilium</keyword>
<feature type="transmembrane region" description="Helical" evidence="2">
    <location>
        <begin position="185"/>
        <end position="203"/>
    </location>
</feature>
<keyword evidence="2" id="KW-0812">Transmembrane</keyword>
<organism evidence="3 4">
    <name type="scientific">Nocardioides yefusunii</name>
    <dbReference type="NCBI Taxonomy" id="2500546"/>
    <lineage>
        <taxon>Bacteria</taxon>
        <taxon>Bacillati</taxon>
        <taxon>Actinomycetota</taxon>
        <taxon>Actinomycetes</taxon>
        <taxon>Propionibacteriales</taxon>
        <taxon>Nocardioidaceae</taxon>
        <taxon>Nocardioides</taxon>
    </lineage>
</organism>
<reference evidence="4" key="1">
    <citation type="journal article" date="2019" name="Int. J. Syst. Evol. Microbiol.">
        <title>The Global Catalogue of Microorganisms (GCM) 10K type strain sequencing project: providing services to taxonomists for standard genome sequencing and annotation.</title>
        <authorList>
            <consortium name="The Broad Institute Genomics Platform"/>
            <consortium name="The Broad Institute Genome Sequencing Center for Infectious Disease"/>
            <person name="Wu L."/>
            <person name="Ma J."/>
        </authorList>
    </citation>
    <scope>NUCLEOTIDE SEQUENCE [LARGE SCALE GENOMIC DNA]</scope>
    <source>
        <strain evidence="4">DFY28</strain>
    </source>
</reference>
<evidence type="ECO:0000313" key="3">
    <source>
        <dbReference type="EMBL" id="MFC6154108.1"/>
    </source>
</evidence>
<feature type="region of interest" description="Disordered" evidence="1">
    <location>
        <begin position="1"/>
        <end position="26"/>
    </location>
</feature>
<dbReference type="RefSeq" id="WP_128221692.1">
    <property type="nucleotide sequence ID" value="NZ_CP034929.1"/>
</dbReference>
<dbReference type="Gene3D" id="6.10.250.2080">
    <property type="match status" value="1"/>
</dbReference>
<dbReference type="EMBL" id="JBHSQI010000005">
    <property type="protein sequence ID" value="MFC6154108.1"/>
    <property type="molecule type" value="Genomic_DNA"/>
</dbReference>
<dbReference type="InterPro" id="IPR006135">
    <property type="entry name" value="T3SS_substrate_exporter"/>
</dbReference>
<gene>
    <name evidence="3" type="ORF">ACFPWU_10615</name>
</gene>
<dbReference type="Gene3D" id="3.40.1690.10">
    <property type="entry name" value="secretion proteins EscU"/>
    <property type="match status" value="1"/>
</dbReference>
<sequence>MSEEKTEKPTEQKNKENRKEGQVPRSQEFGGWGSLLAFAMALPLLLGHELGALQELMVAGLSAAGDPDVSLGLETLRDGLTHIAVVLVALGSAVLLIGVAAALAQGGFFVASKAAKPKFSKISPLKGFKRIFSAHTLWEGAKMLLKTAVLGVLAYGIVDSLLALVGGLVPLDTVLEEVRKEAYTLIRNVAAAALVLGALDYLFQRKKMGKQTRMTKQEVKQEHKNSEGDPLIRSAIRARQMAASRNRMMADVPTADVVLVNPTHVAVALRYEADKGAPRVVARGAGAIAARIRESAEENRVPIVQDIPLARALHSSTQVGQEIPAELFAAVAQVLAFVISRRTRGAVGGQHRSPRADLALPEVPRSRRRVRTAQDASAGADQVTGRQDGVAGATEGAPPSTP</sequence>
<keyword evidence="2" id="KW-0472">Membrane</keyword>
<dbReference type="InterPro" id="IPR029025">
    <property type="entry name" value="T3SS_substrate_exporter_C"/>
</dbReference>
<accession>A0ABW1QYH6</accession>
<evidence type="ECO:0000313" key="4">
    <source>
        <dbReference type="Proteomes" id="UP001596098"/>
    </source>
</evidence>
<feature type="transmembrane region" description="Helical" evidence="2">
    <location>
        <begin position="83"/>
        <end position="111"/>
    </location>
</feature>
<evidence type="ECO:0000256" key="1">
    <source>
        <dbReference type="SAM" id="MobiDB-lite"/>
    </source>
</evidence>
<keyword evidence="4" id="KW-1185">Reference proteome</keyword>
<dbReference type="Pfam" id="PF01312">
    <property type="entry name" value="Bac_export_2"/>
    <property type="match status" value="1"/>
</dbReference>
<dbReference type="Proteomes" id="UP001596098">
    <property type="component" value="Unassembled WGS sequence"/>
</dbReference>
<protein>
    <submittedName>
        <fullName evidence="3">Flagellar biosynthesis protein FlhB</fullName>
    </submittedName>
</protein>
<dbReference type="PANTHER" id="PTHR30531">
    <property type="entry name" value="FLAGELLAR BIOSYNTHETIC PROTEIN FLHB"/>
    <property type="match status" value="1"/>
</dbReference>
<feature type="region of interest" description="Disordered" evidence="1">
    <location>
        <begin position="346"/>
        <end position="402"/>
    </location>
</feature>
<keyword evidence="3" id="KW-0966">Cell projection</keyword>